<accession>A0A7S1BNB2</accession>
<feature type="compositionally biased region" description="Polar residues" evidence="1">
    <location>
        <begin position="75"/>
        <end position="101"/>
    </location>
</feature>
<feature type="compositionally biased region" description="Polar residues" evidence="1">
    <location>
        <begin position="159"/>
        <end position="173"/>
    </location>
</feature>
<keyword evidence="2" id="KW-0812">Transmembrane</keyword>
<protein>
    <submittedName>
        <fullName evidence="3">Uncharacterized protein</fullName>
    </submittedName>
</protein>
<evidence type="ECO:0000313" key="3">
    <source>
        <dbReference type="EMBL" id="CAD8891400.1"/>
    </source>
</evidence>
<feature type="transmembrane region" description="Helical" evidence="2">
    <location>
        <begin position="12"/>
        <end position="31"/>
    </location>
</feature>
<evidence type="ECO:0000256" key="1">
    <source>
        <dbReference type="SAM" id="MobiDB-lite"/>
    </source>
</evidence>
<feature type="compositionally biased region" description="Polar residues" evidence="1">
    <location>
        <begin position="49"/>
        <end position="63"/>
    </location>
</feature>
<gene>
    <name evidence="3" type="ORF">CHYS00102_LOCUS18606</name>
</gene>
<evidence type="ECO:0000256" key="2">
    <source>
        <dbReference type="SAM" id="Phobius"/>
    </source>
</evidence>
<dbReference type="EMBL" id="HBFR01025860">
    <property type="protein sequence ID" value="CAD8891400.1"/>
    <property type="molecule type" value="Transcribed_RNA"/>
</dbReference>
<proteinExistence type="predicted"/>
<organism evidence="3">
    <name type="scientific">Corethron hystrix</name>
    <dbReference type="NCBI Taxonomy" id="216773"/>
    <lineage>
        <taxon>Eukaryota</taxon>
        <taxon>Sar</taxon>
        <taxon>Stramenopiles</taxon>
        <taxon>Ochrophyta</taxon>
        <taxon>Bacillariophyta</taxon>
        <taxon>Coscinodiscophyceae</taxon>
        <taxon>Corethrophycidae</taxon>
        <taxon>Corethrales</taxon>
        <taxon>Corethraceae</taxon>
        <taxon>Corethron</taxon>
    </lineage>
</organism>
<dbReference type="AlphaFoldDB" id="A0A7S1BNB2"/>
<keyword evidence="2" id="KW-1133">Transmembrane helix</keyword>
<sequence>MSITTKCKAVIFTGFLIGFITVLCIGNYFRARRAQERQRQRRLAKMGANTDTEQQAGDVQNNYGYCAGNSDDARGSSTAVSSANDFGRNSQSSNNTDSTGMQFHDEHRVNGSFDGRYHYGPNGEMMKPLVDNIPGGALDASAGNTNVGLRRHHNKGGSVVTSSGWGQQRQYTNYRHPHDGSNGSGPGSDLLSV</sequence>
<feature type="region of interest" description="Disordered" evidence="1">
    <location>
        <begin position="40"/>
        <end position="106"/>
    </location>
</feature>
<reference evidence="3" key="1">
    <citation type="submission" date="2021-01" db="EMBL/GenBank/DDBJ databases">
        <authorList>
            <person name="Corre E."/>
            <person name="Pelletier E."/>
            <person name="Niang G."/>
            <person name="Scheremetjew M."/>
            <person name="Finn R."/>
            <person name="Kale V."/>
            <person name="Holt S."/>
            <person name="Cochrane G."/>
            <person name="Meng A."/>
            <person name="Brown T."/>
            <person name="Cohen L."/>
        </authorList>
    </citation>
    <scope>NUCLEOTIDE SEQUENCE</scope>
    <source>
        <strain evidence="3">308</strain>
    </source>
</reference>
<keyword evidence="2" id="KW-0472">Membrane</keyword>
<feature type="region of interest" description="Disordered" evidence="1">
    <location>
        <begin position="144"/>
        <end position="193"/>
    </location>
</feature>
<name>A0A7S1BNB2_9STRA</name>